<evidence type="ECO:0000256" key="2">
    <source>
        <dbReference type="ARBA" id="ARBA00023002"/>
    </source>
</evidence>
<dbReference type="Pfam" id="PF08501">
    <property type="entry name" value="Shikimate_dh_N"/>
    <property type="match status" value="1"/>
</dbReference>
<sequence>MDKYGLVGYPLGHSFSRDFFNEKFKNEGIDAEYVNFEIPSIERFPEIITENANLCGVNVTIPYKEKIIPYMDELSEEARYIGAVNVVRIGMRKGKPYLKGFNSDVIGFTRSIEPLLEPIHRKALILGTGGASKAVHYGLHRLGIETRFVSRNPKEDSLTYPQLTPEIMDEYKVIVNCTPVGMYPHTEECPALPYTAIGRNHLLYDLVYNPEETLFLRKGRKQGAITKNGLEMLILQAYAGWEFWHSED</sequence>
<name>A0A6N3GIE8_9BACT</name>
<dbReference type="GO" id="GO:0050661">
    <property type="term" value="F:NADP binding"/>
    <property type="evidence" value="ECO:0007669"/>
    <property type="project" value="TreeGrafter"/>
</dbReference>
<proteinExistence type="predicted"/>
<dbReference type="CDD" id="cd01065">
    <property type="entry name" value="NAD_bind_Shikimate_DH"/>
    <property type="match status" value="1"/>
</dbReference>
<dbReference type="EMBL" id="CACRUT010000029">
    <property type="protein sequence ID" value="VYU64408.1"/>
    <property type="molecule type" value="Genomic_DNA"/>
</dbReference>
<accession>A0A6N3GIE8</accession>
<keyword evidence="2 5" id="KW-0560">Oxidoreductase</keyword>
<dbReference type="SUPFAM" id="SSF53223">
    <property type="entry name" value="Aminoacid dehydrogenase-like, N-terminal domain"/>
    <property type="match status" value="1"/>
</dbReference>
<dbReference type="AlphaFoldDB" id="A0A6N3GIE8"/>
<keyword evidence="3" id="KW-0057">Aromatic amino acid biosynthesis</keyword>
<evidence type="ECO:0000259" key="4">
    <source>
        <dbReference type="Pfam" id="PF08501"/>
    </source>
</evidence>
<dbReference type="GO" id="GO:0009073">
    <property type="term" value="P:aromatic amino acid family biosynthetic process"/>
    <property type="evidence" value="ECO:0007669"/>
    <property type="project" value="UniProtKB-KW"/>
</dbReference>
<evidence type="ECO:0000256" key="1">
    <source>
        <dbReference type="ARBA" id="ARBA00004871"/>
    </source>
</evidence>
<evidence type="ECO:0000256" key="3">
    <source>
        <dbReference type="ARBA" id="ARBA00023141"/>
    </source>
</evidence>
<dbReference type="RefSeq" id="WP_412442561.1">
    <property type="nucleotide sequence ID" value="NZ_CACRUT010000029.1"/>
</dbReference>
<organism evidence="5">
    <name type="scientific">Paraprevotella clara</name>
    <dbReference type="NCBI Taxonomy" id="454154"/>
    <lineage>
        <taxon>Bacteria</taxon>
        <taxon>Pseudomonadati</taxon>
        <taxon>Bacteroidota</taxon>
        <taxon>Bacteroidia</taxon>
        <taxon>Bacteroidales</taxon>
        <taxon>Prevotellaceae</taxon>
        <taxon>Paraprevotella</taxon>
    </lineage>
</organism>
<protein>
    <submittedName>
        <fullName evidence="5">Shikimate dehydrogenase</fullName>
        <ecNumber evidence="5">1.1.1.25</ecNumber>
    </submittedName>
</protein>
<keyword evidence="3" id="KW-0028">Amino-acid biosynthesis</keyword>
<dbReference type="EC" id="1.1.1.25" evidence="5"/>
<dbReference type="PANTHER" id="PTHR21089:SF1">
    <property type="entry name" value="BIFUNCTIONAL 3-DEHYDROQUINATE DEHYDRATASE_SHIKIMATE DEHYDROGENASE, CHLOROPLASTIC"/>
    <property type="match status" value="1"/>
</dbReference>
<gene>
    <name evidence="5" type="primary">aroE</name>
    <name evidence="5" type="ORF">PCLFYP37_03462</name>
</gene>
<reference evidence="5" key="1">
    <citation type="submission" date="2019-11" db="EMBL/GenBank/DDBJ databases">
        <authorList>
            <person name="Feng L."/>
        </authorList>
    </citation>
    <scope>NUCLEOTIDE SEQUENCE</scope>
    <source>
        <strain evidence="5">PclaraLFYP37</strain>
    </source>
</reference>
<dbReference type="PANTHER" id="PTHR21089">
    <property type="entry name" value="SHIKIMATE DEHYDROGENASE"/>
    <property type="match status" value="1"/>
</dbReference>
<dbReference type="InterPro" id="IPR013708">
    <property type="entry name" value="Shikimate_DH-bd_N"/>
</dbReference>
<dbReference type="InterPro" id="IPR022893">
    <property type="entry name" value="Shikimate_DH_fam"/>
</dbReference>
<dbReference type="GO" id="GO:0004764">
    <property type="term" value="F:shikimate 3-dehydrogenase (NADP+) activity"/>
    <property type="evidence" value="ECO:0007669"/>
    <property type="project" value="UniProtKB-EC"/>
</dbReference>
<dbReference type="SUPFAM" id="SSF51735">
    <property type="entry name" value="NAD(P)-binding Rossmann-fold domains"/>
    <property type="match status" value="1"/>
</dbReference>
<dbReference type="GO" id="GO:0019632">
    <property type="term" value="P:shikimate metabolic process"/>
    <property type="evidence" value="ECO:0007669"/>
    <property type="project" value="TreeGrafter"/>
</dbReference>
<dbReference type="InterPro" id="IPR046346">
    <property type="entry name" value="Aminoacid_DH-like_N_sf"/>
</dbReference>
<evidence type="ECO:0000313" key="5">
    <source>
        <dbReference type="EMBL" id="VYU64408.1"/>
    </source>
</evidence>
<dbReference type="FunFam" id="3.40.50.720:FF:000427">
    <property type="entry name" value="Shikimate dehydrogenase"/>
    <property type="match status" value="1"/>
</dbReference>
<comment type="pathway">
    <text evidence="1">Metabolic intermediate biosynthesis; chorismate biosynthesis; chorismate from D-erythrose 4-phosphate and phosphoenolpyruvate: step 4/7.</text>
</comment>
<feature type="domain" description="Shikimate dehydrogenase substrate binding N-terminal" evidence="4">
    <location>
        <begin position="6"/>
        <end position="87"/>
    </location>
</feature>
<dbReference type="Gene3D" id="3.40.50.720">
    <property type="entry name" value="NAD(P)-binding Rossmann-like Domain"/>
    <property type="match status" value="1"/>
</dbReference>
<dbReference type="GO" id="GO:0009423">
    <property type="term" value="P:chorismate biosynthetic process"/>
    <property type="evidence" value="ECO:0007669"/>
    <property type="project" value="TreeGrafter"/>
</dbReference>
<dbReference type="GO" id="GO:0005829">
    <property type="term" value="C:cytosol"/>
    <property type="evidence" value="ECO:0007669"/>
    <property type="project" value="TreeGrafter"/>
</dbReference>
<dbReference type="Gene3D" id="3.40.50.10860">
    <property type="entry name" value="Leucine Dehydrogenase, chain A, domain 1"/>
    <property type="match status" value="1"/>
</dbReference>
<dbReference type="InterPro" id="IPR036291">
    <property type="entry name" value="NAD(P)-bd_dom_sf"/>
</dbReference>